<evidence type="ECO:0000313" key="2">
    <source>
        <dbReference type="Proteomes" id="UP000018896"/>
    </source>
</evidence>
<dbReference type="Proteomes" id="UP000018896">
    <property type="component" value="Unassembled WGS sequence"/>
</dbReference>
<name>W4QZK0_HALA3</name>
<keyword evidence="2" id="KW-1185">Reference proteome</keyword>
<gene>
    <name evidence="1" type="ORF">JCM9157_4865</name>
</gene>
<organism evidence="1 2">
    <name type="scientific">Halalkalibacter akibai (strain ATCC 43226 / DSM 21942 / CIP 109018 / JCM 9157 / 1139)</name>
    <name type="common">Bacillus akibai</name>
    <dbReference type="NCBI Taxonomy" id="1236973"/>
    <lineage>
        <taxon>Bacteria</taxon>
        <taxon>Bacillati</taxon>
        <taxon>Bacillota</taxon>
        <taxon>Bacilli</taxon>
        <taxon>Bacillales</taxon>
        <taxon>Bacillaceae</taxon>
        <taxon>Halalkalibacter</taxon>
    </lineage>
</organism>
<dbReference type="EMBL" id="BAUV01000085">
    <property type="protein sequence ID" value="GAE37555.1"/>
    <property type="molecule type" value="Genomic_DNA"/>
</dbReference>
<protein>
    <submittedName>
        <fullName evidence="1">Uncharacterized protein</fullName>
    </submittedName>
</protein>
<accession>W4QZK0</accession>
<comment type="caution">
    <text evidence="1">The sequence shown here is derived from an EMBL/GenBank/DDBJ whole genome shotgun (WGS) entry which is preliminary data.</text>
</comment>
<dbReference type="AlphaFoldDB" id="W4QZK0"/>
<proteinExistence type="predicted"/>
<dbReference type="STRING" id="1236973.JCM9157_4865"/>
<sequence length="55" mass="6418">MLELKKGVVVTTPFLLHEDEQFSTKLFILSMDIYGLKAHIKSNVKMEGFYEDWPV</sequence>
<reference evidence="1 2" key="1">
    <citation type="journal article" date="2014" name="Genome Announc.">
        <title>Draft Genome Sequences of Three Alkaliphilic Bacillus Strains, Bacillus wakoensis JCM 9140T, Bacillus akibai JCM 9157T, and Bacillus hemicellulosilyticus JCM 9152T.</title>
        <authorList>
            <person name="Yuki M."/>
            <person name="Oshima K."/>
            <person name="Suda W."/>
            <person name="Oshida Y."/>
            <person name="Kitamura K."/>
            <person name="Iida T."/>
            <person name="Hattori M."/>
            <person name="Ohkuma M."/>
        </authorList>
    </citation>
    <scope>NUCLEOTIDE SEQUENCE [LARGE SCALE GENOMIC DNA]</scope>
    <source>
        <strain evidence="1 2">JCM 9157</strain>
    </source>
</reference>
<evidence type="ECO:0000313" key="1">
    <source>
        <dbReference type="EMBL" id="GAE37555.1"/>
    </source>
</evidence>